<organism evidence="3 4">
    <name type="scientific">Candidatus Marsarchaeota G2 archaeon OSP_D</name>
    <dbReference type="NCBI Taxonomy" id="1978157"/>
    <lineage>
        <taxon>Archaea</taxon>
        <taxon>Candidatus Marsarchaeota</taxon>
        <taxon>Candidatus Marsarchaeota group 2</taxon>
    </lineage>
</organism>
<keyword evidence="2" id="KW-0479">Metal-binding</keyword>
<gene>
    <name evidence="2" type="primary">uppS</name>
    <name evidence="3" type="ORF">B9Q03_03330</name>
</gene>
<dbReference type="SUPFAM" id="SSF64005">
    <property type="entry name" value="Undecaprenyl diphosphate synthase"/>
    <property type="match status" value="1"/>
</dbReference>
<dbReference type="InterPro" id="IPR001441">
    <property type="entry name" value="UPP_synth-like"/>
</dbReference>
<comment type="subunit">
    <text evidence="2">Homodimer.</text>
</comment>
<feature type="binding site" evidence="2">
    <location>
        <begin position="191"/>
        <end position="193"/>
    </location>
    <ligand>
        <name>substrate</name>
    </ligand>
</feature>
<protein>
    <recommendedName>
        <fullName evidence="2">Tritrans,polycis-undecaprenyl-diphosphate synthase (geranylgeranyl-diphosphate specific)</fullName>
        <ecNumber evidence="2">2.5.1.89</ecNumber>
    </recommendedName>
    <alternativeName>
        <fullName evidence="2">Undecaprenyl diphosphate synthase</fullName>
        <shortName evidence="2">UDS</shortName>
    </alternativeName>
    <alternativeName>
        <fullName evidence="2">Undecaprenyl pyrophosphate synthase</fullName>
        <shortName evidence="2">UPP synthase</shortName>
    </alternativeName>
</protein>
<dbReference type="NCBIfam" id="TIGR00055">
    <property type="entry name" value="uppS"/>
    <property type="match status" value="1"/>
</dbReference>
<accession>A0A2R6AZF2</accession>
<dbReference type="AlphaFoldDB" id="A0A2R6AZF2"/>
<keyword evidence="2" id="KW-0460">Magnesium</keyword>
<dbReference type="GO" id="GO:0016094">
    <property type="term" value="P:polyprenol biosynthetic process"/>
    <property type="evidence" value="ECO:0007669"/>
    <property type="project" value="TreeGrafter"/>
</dbReference>
<feature type="binding site" evidence="2">
    <location>
        <position position="185"/>
    </location>
    <ligand>
        <name>substrate</name>
    </ligand>
</feature>
<dbReference type="GO" id="GO:0000287">
    <property type="term" value="F:magnesium ion binding"/>
    <property type="evidence" value="ECO:0007669"/>
    <property type="project" value="UniProtKB-UniRule"/>
</dbReference>
<dbReference type="InterPro" id="IPR018520">
    <property type="entry name" value="UPP_synth-like_CS"/>
</dbReference>
<comment type="function">
    <text evidence="2">Catalyzes the sequential condensation of isopentenyl diphosphate (IPP) with geranylgeranyl diphosphate (GGPP) to yield (2Z,6Z,10Z,14Z,18Z,22Z,26Z,30E,34E,38E)-undecaprenyl diphosphate (tritrans,heptacis-UPP). It is probably the precursor of glycosyl carrier lipids.</text>
</comment>
<proteinExistence type="inferred from homology"/>
<comment type="similarity">
    <text evidence="2">Belongs to the UPP synthase family.</text>
</comment>
<reference evidence="3 4" key="1">
    <citation type="submission" date="2017-04" db="EMBL/GenBank/DDBJ databases">
        <title>Novel microbial lineages endemic to geothermal iron-oxide mats fill important gaps in the evolutionary history of Archaea.</title>
        <authorList>
            <person name="Jay Z.J."/>
            <person name="Beam J.P."/>
            <person name="Dlakic M."/>
            <person name="Rusch D.B."/>
            <person name="Kozubal M.A."/>
            <person name="Inskeep W.P."/>
        </authorList>
    </citation>
    <scope>NUCLEOTIDE SEQUENCE [LARGE SCALE GENOMIC DNA]</scope>
    <source>
        <strain evidence="3">OSP_D</strain>
    </source>
</reference>
<comment type="caution">
    <text evidence="3">The sequence shown here is derived from an EMBL/GenBank/DDBJ whole genome shotgun (WGS) entry which is preliminary data.</text>
</comment>
<dbReference type="PANTHER" id="PTHR10291:SF43">
    <property type="entry name" value="DEHYDRODOLICHYL DIPHOSPHATE SYNTHASE COMPLEX SUBUNIT DHDDS"/>
    <property type="match status" value="1"/>
</dbReference>
<evidence type="ECO:0000313" key="3">
    <source>
        <dbReference type="EMBL" id="PSN91771.1"/>
    </source>
</evidence>
<dbReference type="Gene3D" id="3.40.1180.10">
    <property type="entry name" value="Decaprenyl diphosphate synthase-like"/>
    <property type="match status" value="1"/>
</dbReference>
<feature type="binding site" evidence="2">
    <location>
        <position position="66"/>
    </location>
    <ligand>
        <name>substrate</name>
    </ligand>
</feature>
<evidence type="ECO:0000256" key="1">
    <source>
        <dbReference type="ARBA" id="ARBA00022679"/>
    </source>
</evidence>
<comment type="cofactor">
    <cofactor evidence="2">
        <name>Mg(2+)</name>
        <dbReference type="ChEBI" id="CHEBI:18420"/>
    </cofactor>
    <text evidence="2">Binds 2 magnesium ions per subunit.</text>
</comment>
<dbReference type="EMBL" id="NEXE01000018">
    <property type="protein sequence ID" value="PSN91771.1"/>
    <property type="molecule type" value="Genomic_DNA"/>
</dbReference>
<evidence type="ECO:0000313" key="4">
    <source>
        <dbReference type="Proteomes" id="UP000240322"/>
    </source>
</evidence>
<feature type="binding site" evidence="2">
    <location>
        <begin position="15"/>
        <end position="18"/>
    </location>
    <ligand>
        <name>substrate</name>
    </ligand>
</feature>
<dbReference type="CDD" id="cd00475">
    <property type="entry name" value="Cis_IPPS"/>
    <property type="match status" value="1"/>
</dbReference>
<feature type="active site" evidence="2">
    <location>
        <position position="14"/>
    </location>
</feature>
<sequence>MMHPRPKHIGIILDGNRRWARERSMPPTYGHRVGYDKAKQVLEWCWELGIQTVTVYALSLDNMKKRNPEEVSNLIGLVEHAVEELSVDPRIKNNAVRVKVIGRRELLPPKLLEKINTLEQDTLHNTKHNLFLAVGYSGRAEIIDAVRKIVKDAVSGALSYEGIDEQVFSKYLYTAGADDPDLILRTGGETRLSDFLPWQAIYSEFVFMDVPWPDLRKIDFLRAIRTYQSKQRRLGA</sequence>
<name>A0A2R6AZF2_9ARCH</name>
<dbReference type="HAMAP" id="MF_01139">
    <property type="entry name" value="ISPT"/>
    <property type="match status" value="1"/>
</dbReference>
<dbReference type="EC" id="2.5.1.89" evidence="2"/>
<feature type="binding site" evidence="2">
    <location>
        <position position="14"/>
    </location>
    <ligand>
        <name>Mg(2+)</name>
        <dbReference type="ChEBI" id="CHEBI:18420"/>
    </ligand>
</feature>
<evidence type="ECO:0000256" key="2">
    <source>
        <dbReference type="HAMAP-Rule" id="MF_01139"/>
    </source>
</evidence>
<dbReference type="GO" id="GO:0045547">
    <property type="term" value="F:ditrans,polycis-polyprenyl diphosphate synthase [(2E,6E)-farnesyl diphosphate specific] activity"/>
    <property type="evidence" value="ECO:0007669"/>
    <property type="project" value="TreeGrafter"/>
</dbReference>
<comment type="caution">
    <text evidence="2">Lacks conserved residue(s) required for the propagation of feature annotation.</text>
</comment>
<dbReference type="PROSITE" id="PS01066">
    <property type="entry name" value="UPP_SYNTHASE"/>
    <property type="match status" value="1"/>
</dbReference>
<feature type="binding site" evidence="2">
    <location>
        <position position="31"/>
    </location>
    <ligand>
        <name>substrate</name>
    </ligand>
</feature>
<comment type="catalytic activity">
    <reaction evidence="2">
        <text>geranylgeranyl diphosphate + 7 isopentenyl diphosphate = tri-trans,hepta-cis-undecaprenyl diphosphate + 7 diphosphate</text>
        <dbReference type="Rhea" id="RHEA:27622"/>
        <dbReference type="ChEBI" id="CHEBI:33019"/>
        <dbReference type="ChEBI" id="CHEBI:57533"/>
        <dbReference type="ChEBI" id="CHEBI:60388"/>
        <dbReference type="ChEBI" id="CHEBI:128769"/>
        <dbReference type="EC" id="2.5.1.89"/>
    </reaction>
</comment>
<dbReference type="Pfam" id="PF01255">
    <property type="entry name" value="Prenyltransf"/>
    <property type="match status" value="1"/>
</dbReference>
<feature type="active site" description="Proton acceptor" evidence="2">
    <location>
        <position position="62"/>
    </location>
</feature>
<feature type="binding site" evidence="2">
    <location>
        <begin position="59"/>
        <end position="61"/>
    </location>
    <ligand>
        <name>substrate</name>
    </ligand>
</feature>
<feature type="binding site" evidence="2">
    <location>
        <position position="204"/>
    </location>
    <ligand>
        <name>Mg(2+)</name>
        <dbReference type="ChEBI" id="CHEBI:18420"/>
    </ligand>
</feature>
<dbReference type="Proteomes" id="UP000240322">
    <property type="component" value="Unassembled WGS sequence"/>
</dbReference>
<dbReference type="InterPro" id="IPR036424">
    <property type="entry name" value="UPP_synth-like_sf"/>
</dbReference>
<keyword evidence="1 2" id="KW-0808">Transferase</keyword>
<dbReference type="PANTHER" id="PTHR10291">
    <property type="entry name" value="DEHYDRODOLICHYL DIPHOSPHATE SYNTHASE FAMILY MEMBER"/>
    <property type="match status" value="1"/>
</dbReference>
<feature type="binding site" evidence="2">
    <location>
        <position position="19"/>
    </location>
    <ligand>
        <name>substrate</name>
    </ligand>
</feature>